<organism evidence="15 16">
    <name type="scientific">Acacia crassicarpa</name>
    <name type="common">northern wattle</name>
    <dbReference type="NCBI Taxonomy" id="499986"/>
    <lineage>
        <taxon>Eukaryota</taxon>
        <taxon>Viridiplantae</taxon>
        <taxon>Streptophyta</taxon>
        <taxon>Embryophyta</taxon>
        <taxon>Tracheophyta</taxon>
        <taxon>Spermatophyta</taxon>
        <taxon>Magnoliopsida</taxon>
        <taxon>eudicotyledons</taxon>
        <taxon>Gunneridae</taxon>
        <taxon>Pentapetalae</taxon>
        <taxon>rosids</taxon>
        <taxon>fabids</taxon>
        <taxon>Fabales</taxon>
        <taxon>Fabaceae</taxon>
        <taxon>Caesalpinioideae</taxon>
        <taxon>mimosoid clade</taxon>
        <taxon>Acacieae</taxon>
        <taxon>Acacia</taxon>
    </lineage>
</organism>
<dbReference type="Proteomes" id="UP001293593">
    <property type="component" value="Unassembled WGS sequence"/>
</dbReference>
<evidence type="ECO:0000313" key="15">
    <source>
        <dbReference type="EMBL" id="KAK4264749.1"/>
    </source>
</evidence>
<keyword evidence="5 10" id="KW-0479">Metal-binding</keyword>
<feature type="signal peptide" evidence="13">
    <location>
        <begin position="1"/>
        <end position="24"/>
    </location>
</feature>
<dbReference type="GO" id="GO:2000280">
    <property type="term" value="P:regulation of root development"/>
    <property type="evidence" value="ECO:0007669"/>
    <property type="project" value="UniProtKB-ARBA"/>
</dbReference>
<feature type="disulfide bond" evidence="12">
    <location>
        <begin position="33"/>
        <end position="50"/>
    </location>
</feature>
<evidence type="ECO:0000256" key="12">
    <source>
        <dbReference type="PIRSR" id="PIRSR601929-3"/>
    </source>
</evidence>
<dbReference type="CDD" id="cd02241">
    <property type="entry name" value="cupin_OxOx"/>
    <property type="match status" value="1"/>
</dbReference>
<reference evidence="15" key="1">
    <citation type="submission" date="2023-10" db="EMBL/GenBank/DDBJ databases">
        <title>Chromosome-level genome of the transformable northern wattle, Acacia crassicarpa.</title>
        <authorList>
            <person name="Massaro I."/>
            <person name="Sinha N.R."/>
            <person name="Poethig S."/>
            <person name="Leichty A.R."/>
        </authorList>
    </citation>
    <scope>NUCLEOTIDE SEQUENCE</scope>
    <source>
        <strain evidence="15">Acra3RX</strain>
        <tissue evidence="15">Leaf</tissue>
    </source>
</reference>
<feature type="binding site" evidence="10">
    <location>
        <position position="114"/>
    </location>
    <ligand>
        <name>oxalate</name>
        <dbReference type="ChEBI" id="CHEBI:30623"/>
    </ligand>
</feature>
<dbReference type="InterPro" id="IPR019780">
    <property type="entry name" value="Germin_Mn-BS"/>
</dbReference>
<keyword evidence="4 13" id="KW-0964">Secreted</keyword>
<keyword evidence="7 12" id="KW-1015">Disulfide bond</keyword>
<feature type="binding site" evidence="11">
    <location>
        <position position="119"/>
    </location>
    <ligand>
        <name>Mn(2+)</name>
        <dbReference type="ChEBI" id="CHEBI:29035"/>
    </ligand>
</feature>
<dbReference type="GO" id="GO:0048046">
    <property type="term" value="C:apoplast"/>
    <property type="evidence" value="ECO:0007669"/>
    <property type="project" value="UniProtKB-SubCell"/>
</dbReference>
<dbReference type="GO" id="GO:0010497">
    <property type="term" value="P:plasmodesmata-mediated intercellular transport"/>
    <property type="evidence" value="ECO:0007669"/>
    <property type="project" value="UniProtKB-ARBA"/>
</dbReference>
<evidence type="ECO:0000256" key="13">
    <source>
        <dbReference type="RuleBase" id="RU366015"/>
    </source>
</evidence>
<feature type="binding site" evidence="11">
    <location>
        <position position="114"/>
    </location>
    <ligand>
        <name>Mn(2+)</name>
        <dbReference type="ChEBI" id="CHEBI:29035"/>
    </ligand>
</feature>
<dbReference type="GO" id="GO:0009506">
    <property type="term" value="C:plasmodesma"/>
    <property type="evidence" value="ECO:0007669"/>
    <property type="project" value="UniProtKB-ARBA"/>
</dbReference>
<feature type="binding site" evidence="11">
    <location>
        <position position="158"/>
    </location>
    <ligand>
        <name>Mn(2+)</name>
        <dbReference type="ChEBI" id="CHEBI:29035"/>
    </ligand>
</feature>
<dbReference type="InterPro" id="IPR011051">
    <property type="entry name" value="RmlC_Cupin_sf"/>
</dbReference>
<dbReference type="Gene3D" id="2.60.120.10">
    <property type="entry name" value="Jelly Rolls"/>
    <property type="match status" value="1"/>
</dbReference>
<evidence type="ECO:0000313" key="16">
    <source>
        <dbReference type="Proteomes" id="UP001293593"/>
    </source>
</evidence>
<dbReference type="AlphaFoldDB" id="A0AAE1JAU7"/>
<dbReference type="GO" id="GO:0030145">
    <property type="term" value="F:manganese ion binding"/>
    <property type="evidence" value="ECO:0007669"/>
    <property type="project" value="UniProtKB-UniRule"/>
</dbReference>
<keyword evidence="8" id="KW-0325">Glycoprotein</keyword>
<dbReference type="SMART" id="SM00835">
    <property type="entry name" value="Cupin_1"/>
    <property type="match status" value="1"/>
</dbReference>
<evidence type="ECO:0000256" key="6">
    <source>
        <dbReference type="ARBA" id="ARBA00022729"/>
    </source>
</evidence>
<comment type="subcellular location">
    <subcellularLocation>
        <location evidence="1 13">Secreted</location>
        <location evidence="1 13">Extracellular space</location>
        <location evidence="1 13">Apoplast</location>
    </subcellularLocation>
</comment>
<keyword evidence="6 13" id="KW-0732">Signal</keyword>
<evidence type="ECO:0000256" key="3">
    <source>
        <dbReference type="ARBA" id="ARBA00022523"/>
    </source>
</evidence>
<comment type="similarity">
    <text evidence="2 13">Belongs to the germin family.</text>
</comment>
<evidence type="ECO:0000256" key="2">
    <source>
        <dbReference type="ARBA" id="ARBA00007456"/>
    </source>
</evidence>
<evidence type="ECO:0000256" key="8">
    <source>
        <dbReference type="ARBA" id="ARBA00023180"/>
    </source>
</evidence>
<evidence type="ECO:0000256" key="4">
    <source>
        <dbReference type="ARBA" id="ARBA00022525"/>
    </source>
</evidence>
<accession>A0AAE1JAU7</accession>
<keyword evidence="3 13" id="KW-0052">Apoplast</keyword>
<evidence type="ECO:0000256" key="1">
    <source>
        <dbReference type="ARBA" id="ARBA00004271"/>
    </source>
</evidence>
<evidence type="ECO:0000259" key="14">
    <source>
        <dbReference type="SMART" id="SM00835"/>
    </source>
</evidence>
<keyword evidence="16" id="KW-1185">Reference proteome</keyword>
<dbReference type="PANTHER" id="PTHR31238">
    <property type="entry name" value="GERMIN-LIKE PROTEIN SUBFAMILY 3 MEMBER 3"/>
    <property type="match status" value="1"/>
</dbReference>
<feature type="binding site" evidence="10">
    <location>
        <position position="119"/>
    </location>
    <ligand>
        <name>oxalate</name>
        <dbReference type="ChEBI" id="CHEBI:30623"/>
    </ligand>
</feature>
<evidence type="ECO:0000256" key="5">
    <source>
        <dbReference type="ARBA" id="ARBA00022723"/>
    </source>
</evidence>
<dbReference type="PRINTS" id="PR00325">
    <property type="entry name" value="GERMIN"/>
</dbReference>
<evidence type="ECO:0000256" key="10">
    <source>
        <dbReference type="PIRSR" id="PIRSR601929-1"/>
    </source>
</evidence>
<feature type="chain" id="PRO_5041766721" description="Germin-like protein" evidence="13">
    <location>
        <begin position="25"/>
        <end position="227"/>
    </location>
</feature>
<dbReference type="EMBL" id="JAWXYG010000008">
    <property type="protein sequence ID" value="KAK4264749.1"/>
    <property type="molecule type" value="Genomic_DNA"/>
</dbReference>
<feature type="domain" description="Cupin type-1" evidence="14">
    <location>
        <begin position="64"/>
        <end position="200"/>
    </location>
</feature>
<gene>
    <name evidence="15" type="ORF">QN277_025881</name>
</gene>
<dbReference type="InterPro" id="IPR006045">
    <property type="entry name" value="Cupin_1"/>
</dbReference>
<feature type="binding site" evidence="11">
    <location>
        <position position="112"/>
    </location>
    <ligand>
        <name>Mn(2+)</name>
        <dbReference type="ChEBI" id="CHEBI:29035"/>
    </ligand>
</feature>
<evidence type="ECO:0000256" key="7">
    <source>
        <dbReference type="ARBA" id="ARBA00023157"/>
    </source>
</evidence>
<dbReference type="Pfam" id="PF00190">
    <property type="entry name" value="Cupin_1"/>
    <property type="match status" value="1"/>
</dbReference>
<dbReference type="SUPFAM" id="SSF51182">
    <property type="entry name" value="RmlC-like cupins"/>
    <property type="match status" value="1"/>
</dbReference>
<proteinExistence type="inferred from homology"/>
<comment type="caution">
    <text evidence="15">The sequence shown here is derived from an EMBL/GenBank/DDBJ whole genome shotgun (WGS) entry which is preliminary data.</text>
</comment>
<dbReference type="FunFam" id="2.60.120.10:FF:000025">
    <property type="entry name" value="germin-like protein subfamily 2 member 1"/>
    <property type="match status" value="1"/>
</dbReference>
<dbReference type="PROSITE" id="PS00725">
    <property type="entry name" value="GERMIN"/>
    <property type="match status" value="1"/>
</dbReference>
<dbReference type="InterPro" id="IPR014710">
    <property type="entry name" value="RmlC-like_jellyroll"/>
</dbReference>
<dbReference type="InterPro" id="IPR001929">
    <property type="entry name" value="Germin"/>
</dbReference>
<sequence>MKYFTLLSSVFFIIVFISIKVCLADRDNLQDSCPAVPPEKQNIFINGLPCKNPENITAQDFKTSELSEAGSTDNIFCSAMKIVGASEFPGLNTLGLSIGRTDIDAGGLVTPHYHPRATEIIFVTKGKLVVGFLDTKNQLFQKFICAGEVFVFPKALFHFILNRGFEAATIISVYSSQNPGLVSFTSAPFDNTLESIEKLKMRLTSLSASEIHNVNDLSLPGLDNIHF</sequence>
<keyword evidence="9 10" id="KW-0464">Manganese</keyword>
<evidence type="ECO:0000256" key="11">
    <source>
        <dbReference type="PIRSR" id="PIRSR601929-2"/>
    </source>
</evidence>
<name>A0AAE1JAU7_9FABA</name>
<evidence type="ECO:0000256" key="9">
    <source>
        <dbReference type="ARBA" id="ARBA00023211"/>
    </source>
</evidence>
<protein>
    <recommendedName>
        <fullName evidence="13">Germin-like protein</fullName>
    </recommendedName>
</protein>